<keyword evidence="6" id="KW-0446">Lipid-binding</keyword>
<dbReference type="HAMAP" id="MF_00377">
    <property type="entry name" value="DnaA_bact"/>
    <property type="match status" value="1"/>
</dbReference>
<dbReference type="PRINTS" id="PR00051">
    <property type="entry name" value="DNAA"/>
</dbReference>
<protein>
    <recommendedName>
        <fullName evidence="11">Chromosomal replication initiator protein DnaA</fullName>
    </recommendedName>
</protein>
<evidence type="ECO:0000256" key="5">
    <source>
        <dbReference type="ARBA" id="ARBA00022840"/>
    </source>
</evidence>
<evidence type="ECO:0000259" key="8">
    <source>
        <dbReference type="SMART" id="SM00382"/>
    </source>
</evidence>
<dbReference type="InterPro" id="IPR013159">
    <property type="entry name" value="DnaA_C"/>
</dbReference>
<dbReference type="PANTHER" id="PTHR30050:SF2">
    <property type="entry name" value="CHROMOSOMAL REPLICATION INITIATOR PROTEIN DNAA"/>
    <property type="match status" value="1"/>
</dbReference>
<feature type="domain" description="Chromosomal replication initiator DnaA C-terminal" evidence="9">
    <location>
        <begin position="359"/>
        <end position="428"/>
    </location>
</feature>
<dbReference type="GO" id="GO:0006275">
    <property type="term" value="P:regulation of DNA replication"/>
    <property type="evidence" value="ECO:0007669"/>
    <property type="project" value="InterPro"/>
</dbReference>
<keyword evidence="3" id="KW-0235">DNA replication</keyword>
<dbReference type="Gene3D" id="3.30.300.180">
    <property type="match status" value="1"/>
</dbReference>
<dbReference type="AlphaFoldDB" id="X0ZER1"/>
<dbReference type="Gene3D" id="3.40.50.300">
    <property type="entry name" value="P-loop containing nucleotide triphosphate hydrolases"/>
    <property type="match status" value="1"/>
</dbReference>
<dbReference type="InterPro" id="IPR020591">
    <property type="entry name" value="Chromosome_initiator_DnaA-like"/>
</dbReference>
<proteinExistence type="inferred from homology"/>
<dbReference type="InterPro" id="IPR003593">
    <property type="entry name" value="AAA+_ATPase"/>
</dbReference>
<dbReference type="GO" id="GO:0008289">
    <property type="term" value="F:lipid binding"/>
    <property type="evidence" value="ECO:0007669"/>
    <property type="project" value="UniProtKB-KW"/>
</dbReference>
<organism evidence="10">
    <name type="scientific">marine sediment metagenome</name>
    <dbReference type="NCBI Taxonomy" id="412755"/>
    <lineage>
        <taxon>unclassified sequences</taxon>
        <taxon>metagenomes</taxon>
        <taxon>ecological metagenomes</taxon>
    </lineage>
</organism>
<feature type="domain" description="AAA+ ATPase" evidence="8">
    <location>
        <begin position="147"/>
        <end position="278"/>
    </location>
</feature>
<dbReference type="Pfam" id="PF00308">
    <property type="entry name" value="Bac_DnaA"/>
    <property type="match status" value="1"/>
</dbReference>
<dbReference type="PANTHER" id="PTHR30050">
    <property type="entry name" value="CHROMOSOMAL REPLICATION INITIATOR PROTEIN DNAA"/>
    <property type="match status" value="1"/>
</dbReference>
<keyword evidence="7" id="KW-0238">DNA-binding</keyword>
<sequence>MSDLETIWENTLKDIKNKINLPTYKAWFEHITPLSLKKNCLTVSVGSSFAKEWLESRYSNLLSDSIKKVINNSCKIKIVTAPESLESTEGYYDEYIDESIESAYYLNKKIKNSTFNTKYTFDTFIVGNSNRFACTASLAVSEKPGNTYNPLFIYGGVGLGKTHLLHAIGQYTLQLHPDKIVKYVSAERFLNDFINALRYKNIFAFKENYRNNDVLLVDDIHFLEDKEASQEEFFHTFNALHDTNRQIVLSSDRSPKNISTLEERLRSRFEWGLVTDITPPDLETRLAILKKYSEREKISVPDDILNLIAEKITSNIRELEGSLTRIAAFTSLTKSKPDLVIAKNILKDILPDDKEHKTSIQTIIKEVSKYFSIPINDILSAKRNKFISHARQLAMYLSRDLTSSSLPRIGKSIGDRDHSTVIYAISKISDLIKTDRNVYRQIQEITNKIKTSI</sequence>
<dbReference type="InterPro" id="IPR027417">
    <property type="entry name" value="P-loop_NTPase"/>
</dbReference>
<evidence type="ECO:0000259" key="9">
    <source>
        <dbReference type="SMART" id="SM00760"/>
    </source>
</evidence>
<dbReference type="InterPro" id="IPR001957">
    <property type="entry name" value="Chromosome_initiator_DnaA"/>
</dbReference>
<dbReference type="SUPFAM" id="SSF48295">
    <property type="entry name" value="TrpR-like"/>
    <property type="match status" value="1"/>
</dbReference>
<evidence type="ECO:0000256" key="2">
    <source>
        <dbReference type="ARBA" id="ARBA00022490"/>
    </source>
</evidence>
<evidence type="ECO:0000256" key="7">
    <source>
        <dbReference type="ARBA" id="ARBA00023125"/>
    </source>
</evidence>
<keyword evidence="2" id="KW-0963">Cytoplasm</keyword>
<keyword evidence="5" id="KW-0067">ATP-binding</keyword>
<dbReference type="GO" id="GO:0003688">
    <property type="term" value="F:DNA replication origin binding"/>
    <property type="evidence" value="ECO:0007669"/>
    <property type="project" value="InterPro"/>
</dbReference>
<comment type="caution">
    <text evidence="10">The sequence shown here is derived from an EMBL/GenBank/DDBJ whole genome shotgun (WGS) entry which is preliminary data.</text>
</comment>
<dbReference type="CDD" id="cd00009">
    <property type="entry name" value="AAA"/>
    <property type="match status" value="1"/>
</dbReference>
<dbReference type="EMBL" id="BART01000226">
    <property type="protein sequence ID" value="GAG68120.1"/>
    <property type="molecule type" value="Genomic_DNA"/>
</dbReference>
<dbReference type="NCBIfam" id="TIGR00362">
    <property type="entry name" value="DnaA"/>
    <property type="match status" value="1"/>
</dbReference>
<evidence type="ECO:0000256" key="3">
    <source>
        <dbReference type="ARBA" id="ARBA00022705"/>
    </source>
</evidence>
<dbReference type="PROSITE" id="PS01008">
    <property type="entry name" value="DNAA"/>
    <property type="match status" value="1"/>
</dbReference>
<dbReference type="InterPro" id="IPR013317">
    <property type="entry name" value="DnaA_dom"/>
</dbReference>
<comment type="similarity">
    <text evidence="1">Belongs to the DnaA family.</text>
</comment>
<reference evidence="10" key="1">
    <citation type="journal article" date="2014" name="Front. Microbiol.">
        <title>High frequency of phylogenetically diverse reductive dehalogenase-homologous genes in deep subseafloor sedimentary metagenomes.</title>
        <authorList>
            <person name="Kawai M."/>
            <person name="Futagami T."/>
            <person name="Toyoda A."/>
            <person name="Takaki Y."/>
            <person name="Nishi S."/>
            <person name="Hori S."/>
            <person name="Arai W."/>
            <person name="Tsubouchi T."/>
            <person name="Morono Y."/>
            <person name="Uchiyama I."/>
            <person name="Ito T."/>
            <person name="Fujiyama A."/>
            <person name="Inagaki F."/>
            <person name="Takami H."/>
        </authorList>
    </citation>
    <scope>NUCLEOTIDE SEQUENCE</scope>
    <source>
        <strain evidence="10">Expedition CK06-06</strain>
    </source>
</reference>
<dbReference type="GO" id="GO:0005524">
    <property type="term" value="F:ATP binding"/>
    <property type="evidence" value="ECO:0007669"/>
    <property type="project" value="UniProtKB-KW"/>
</dbReference>
<dbReference type="InterPro" id="IPR018312">
    <property type="entry name" value="Chromosome_initiator_DnaA_CS"/>
</dbReference>
<keyword evidence="4" id="KW-0547">Nucleotide-binding</keyword>
<evidence type="ECO:0000256" key="6">
    <source>
        <dbReference type="ARBA" id="ARBA00023121"/>
    </source>
</evidence>
<gene>
    <name evidence="10" type="ORF">S01H4_01283</name>
</gene>
<dbReference type="Pfam" id="PF08299">
    <property type="entry name" value="Bac_DnaA_C"/>
    <property type="match status" value="1"/>
</dbReference>
<dbReference type="Pfam" id="PF11638">
    <property type="entry name" value="DnaA_N"/>
    <property type="match status" value="1"/>
</dbReference>
<dbReference type="FunFam" id="3.40.50.300:FF:000668">
    <property type="entry name" value="Chromosomal replication initiator protein DnaA"/>
    <property type="match status" value="1"/>
</dbReference>
<evidence type="ECO:0000256" key="1">
    <source>
        <dbReference type="ARBA" id="ARBA00006583"/>
    </source>
</evidence>
<dbReference type="InterPro" id="IPR024633">
    <property type="entry name" value="DnaA_N_dom"/>
</dbReference>
<dbReference type="SMART" id="SM00760">
    <property type="entry name" value="Bac_DnaA_C"/>
    <property type="match status" value="1"/>
</dbReference>
<dbReference type="InterPro" id="IPR010921">
    <property type="entry name" value="Trp_repressor/repl_initiator"/>
</dbReference>
<dbReference type="Gene3D" id="1.10.1750.10">
    <property type="match status" value="1"/>
</dbReference>
<dbReference type="SUPFAM" id="SSF52540">
    <property type="entry name" value="P-loop containing nucleoside triphosphate hydrolases"/>
    <property type="match status" value="1"/>
</dbReference>
<dbReference type="GO" id="GO:0005886">
    <property type="term" value="C:plasma membrane"/>
    <property type="evidence" value="ECO:0007669"/>
    <property type="project" value="TreeGrafter"/>
</dbReference>
<dbReference type="GO" id="GO:0006270">
    <property type="term" value="P:DNA replication initiation"/>
    <property type="evidence" value="ECO:0007669"/>
    <property type="project" value="InterPro"/>
</dbReference>
<accession>X0ZER1</accession>
<dbReference type="CDD" id="cd06571">
    <property type="entry name" value="Bac_DnaA_C"/>
    <property type="match status" value="1"/>
</dbReference>
<dbReference type="Gene3D" id="1.10.8.60">
    <property type="match status" value="1"/>
</dbReference>
<evidence type="ECO:0008006" key="11">
    <source>
        <dbReference type="Google" id="ProtNLM"/>
    </source>
</evidence>
<name>X0ZER1_9ZZZZ</name>
<dbReference type="InterPro" id="IPR038454">
    <property type="entry name" value="DnaA_N_sf"/>
</dbReference>
<evidence type="ECO:0000313" key="10">
    <source>
        <dbReference type="EMBL" id="GAG68120.1"/>
    </source>
</evidence>
<evidence type="ECO:0000256" key="4">
    <source>
        <dbReference type="ARBA" id="ARBA00022741"/>
    </source>
</evidence>
<dbReference type="SMART" id="SM00382">
    <property type="entry name" value="AAA"/>
    <property type="match status" value="1"/>
</dbReference>